<dbReference type="Gene3D" id="1.20.58.340">
    <property type="entry name" value="Magnesium transport protein CorA, transmembrane region"/>
    <property type="match status" value="2"/>
</dbReference>
<reference evidence="8" key="1">
    <citation type="submission" date="2022-07" db="EMBL/GenBank/DDBJ databases">
        <title>Draft genome sequence of Zalerion maritima ATCC 34329, a (micro)plastics degrading marine fungus.</title>
        <authorList>
            <person name="Paco A."/>
            <person name="Goncalves M.F.M."/>
            <person name="Rocha-Santos T.A.P."/>
            <person name="Alves A."/>
        </authorList>
    </citation>
    <scope>NUCLEOTIDE SEQUENCE</scope>
    <source>
        <strain evidence="8">ATCC 34329</strain>
    </source>
</reference>
<proteinExistence type="inferred from homology"/>
<comment type="subcellular location">
    <subcellularLocation>
        <location evidence="1">Membrane</location>
        <topology evidence="1">Multi-pass membrane protein</topology>
    </subcellularLocation>
</comment>
<evidence type="ECO:0000256" key="7">
    <source>
        <dbReference type="SAM" id="Phobius"/>
    </source>
</evidence>
<evidence type="ECO:0000313" key="8">
    <source>
        <dbReference type="EMBL" id="KAJ2906205.1"/>
    </source>
</evidence>
<name>A0AAD5RYM8_9PEZI</name>
<keyword evidence="9" id="KW-1185">Reference proteome</keyword>
<organism evidence="8 9">
    <name type="scientific">Zalerion maritima</name>
    <dbReference type="NCBI Taxonomy" id="339359"/>
    <lineage>
        <taxon>Eukaryota</taxon>
        <taxon>Fungi</taxon>
        <taxon>Dikarya</taxon>
        <taxon>Ascomycota</taxon>
        <taxon>Pezizomycotina</taxon>
        <taxon>Sordariomycetes</taxon>
        <taxon>Lulworthiomycetidae</taxon>
        <taxon>Lulworthiales</taxon>
        <taxon>Lulworthiaceae</taxon>
        <taxon>Zalerion</taxon>
    </lineage>
</organism>
<feature type="region of interest" description="Disordered" evidence="6">
    <location>
        <begin position="240"/>
        <end position="264"/>
    </location>
</feature>
<evidence type="ECO:0000256" key="2">
    <source>
        <dbReference type="ARBA" id="ARBA00009765"/>
    </source>
</evidence>
<dbReference type="Pfam" id="PF01544">
    <property type="entry name" value="CorA"/>
    <property type="match status" value="1"/>
</dbReference>
<feature type="compositionally biased region" description="Polar residues" evidence="6">
    <location>
        <begin position="131"/>
        <end position="145"/>
    </location>
</feature>
<dbReference type="InterPro" id="IPR044089">
    <property type="entry name" value="Alr1-like"/>
</dbReference>
<evidence type="ECO:0000256" key="1">
    <source>
        <dbReference type="ARBA" id="ARBA00004141"/>
    </source>
</evidence>
<dbReference type="Gene3D" id="3.30.460.20">
    <property type="entry name" value="CorA soluble domain-like"/>
    <property type="match status" value="1"/>
</dbReference>
<dbReference type="PANTHER" id="PTHR21535:SF55">
    <property type="entry name" value="MAGNESIUM TRANSPORTER ALR1-RELATED"/>
    <property type="match status" value="1"/>
</dbReference>
<dbReference type="SUPFAM" id="SSF143865">
    <property type="entry name" value="CorA soluble domain-like"/>
    <property type="match status" value="1"/>
</dbReference>
<dbReference type="FunFam" id="1.20.58.340:FF:000027">
    <property type="entry name" value="CorA family metal ion transporter (Eurofung)"/>
    <property type="match status" value="1"/>
</dbReference>
<feature type="region of interest" description="Disordered" evidence="6">
    <location>
        <begin position="109"/>
        <end position="145"/>
    </location>
</feature>
<dbReference type="SUPFAM" id="SSF144083">
    <property type="entry name" value="Magnesium transport protein CorA, transmembrane region"/>
    <property type="match status" value="1"/>
</dbReference>
<sequence>MSLHEETAGSGYDAPVPELDDHRHQIPTIQRPERSRRGTFDSLYATAPLDDVCGANLSHYNSRHAEEAIVDDDGDQSPMSPRSRRLTVDTILTTGDRSVSPPNSVKAFAEARRRDRGMSVSEDRGDDVGSIRSNRTAQSNKQSFISKRQTIQDAEAMSIASNLTAKEDVCFPMQEEHGRSTFTIDYEVLDNLLHAQGKDEEENALQSQVSGRSFPNLVQQTPTDARDSAFVTTNGDFVGSSVSNEKTEKTDSASVKSGVDGKTIAPPLSDPNRFSFFSSAWESTAHASTLGGLLFSGEDVRHLFSFPHGETDGVWWLNVAHPTEDEIRALCKAFGIHPLTMEDIITQEAREKIELFPSYYFASFRSFMIVEDDGEIEYEPFNIYVVVFREGTLSFTYAQNGHASHVRKRISMLKDYVALSSDWICYALIDHIVDSFAPVIYKLEREIDTIEDEVFVARPEDMSEFLRKMGQVRKQTMSLSRLLNGKADVLRGFTKRCNPDYQVTPRLDIGMYLGDIQDHIVTMHNNLQHFEKILTRTHSNYLGHLTIESIANGTKVNNVLSKITLVGSIIVPLNLVCGLFGMNVRVPFQDHDGLEPFLTILGCLIAFTMLLVWILRRWKYI</sequence>
<protein>
    <submittedName>
        <fullName evidence="8">Uncharacterized protein</fullName>
    </submittedName>
</protein>
<comment type="similarity">
    <text evidence="2">Belongs to the CorA metal ion transporter (MIT) (TC 1.A.35) family.</text>
</comment>
<dbReference type="InterPro" id="IPR045863">
    <property type="entry name" value="CorA_TM1_TM2"/>
</dbReference>
<keyword evidence="3 7" id="KW-0812">Transmembrane</keyword>
<dbReference type="InterPro" id="IPR045861">
    <property type="entry name" value="CorA_cytoplasmic_dom"/>
</dbReference>
<evidence type="ECO:0000313" key="9">
    <source>
        <dbReference type="Proteomes" id="UP001201980"/>
    </source>
</evidence>
<dbReference type="AlphaFoldDB" id="A0AAD5RYM8"/>
<keyword evidence="4 7" id="KW-1133">Transmembrane helix</keyword>
<dbReference type="GO" id="GO:0010961">
    <property type="term" value="P:intracellular magnesium ion homeostasis"/>
    <property type="evidence" value="ECO:0007669"/>
    <property type="project" value="TreeGrafter"/>
</dbReference>
<feature type="transmembrane region" description="Helical" evidence="7">
    <location>
        <begin position="596"/>
        <end position="615"/>
    </location>
</feature>
<evidence type="ECO:0000256" key="5">
    <source>
        <dbReference type="ARBA" id="ARBA00023136"/>
    </source>
</evidence>
<comment type="caution">
    <text evidence="8">The sequence shown here is derived from an EMBL/GenBank/DDBJ whole genome shotgun (WGS) entry which is preliminary data.</text>
</comment>
<dbReference type="Proteomes" id="UP001201980">
    <property type="component" value="Unassembled WGS sequence"/>
</dbReference>
<dbReference type="GO" id="GO:0015095">
    <property type="term" value="F:magnesium ion transmembrane transporter activity"/>
    <property type="evidence" value="ECO:0007669"/>
    <property type="project" value="InterPro"/>
</dbReference>
<gene>
    <name evidence="8" type="ORF">MKZ38_002630</name>
</gene>
<dbReference type="InterPro" id="IPR002523">
    <property type="entry name" value="MgTranspt_CorA/ZnTranspt_ZntB"/>
</dbReference>
<evidence type="ECO:0000256" key="6">
    <source>
        <dbReference type="SAM" id="MobiDB-lite"/>
    </source>
</evidence>
<feature type="compositionally biased region" description="Polar residues" evidence="6">
    <location>
        <begin position="204"/>
        <end position="219"/>
    </location>
</feature>
<feature type="compositionally biased region" description="Basic and acidic residues" evidence="6">
    <location>
        <begin position="109"/>
        <end position="129"/>
    </location>
</feature>
<keyword evidence="5 7" id="KW-0472">Membrane</keyword>
<dbReference type="EMBL" id="JAKWBI020000017">
    <property type="protein sequence ID" value="KAJ2906205.1"/>
    <property type="molecule type" value="Genomic_DNA"/>
</dbReference>
<evidence type="ECO:0000256" key="4">
    <source>
        <dbReference type="ARBA" id="ARBA00022989"/>
    </source>
</evidence>
<feature type="region of interest" description="Disordered" evidence="6">
    <location>
        <begin position="199"/>
        <end position="219"/>
    </location>
</feature>
<accession>A0AAD5RYM8</accession>
<dbReference type="PANTHER" id="PTHR21535">
    <property type="entry name" value="MAGNESIUM AND COBALT TRANSPORT PROTEIN/MITOCHONDRIAL IMPORT INNER MEMBRANE TRANSLOCASE SUBUNIT TIM8"/>
    <property type="match status" value="1"/>
</dbReference>
<dbReference type="GO" id="GO:0005886">
    <property type="term" value="C:plasma membrane"/>
    <property type="evidence" value="ECO:0007669"/>
    <property type="project" value="TreeGrafter"/>
</dbReference>
<feature type="region of interest" description="Disordered" evidence="6">
    <location>
        <begin position="1"/>
        <end position="39"/>
    </location>
</feature>
<evidence type="ECO:0000256" key="3">
    <source>
        <dbReference type="ARBA" id="ARBA00022692"/>
    </source>
</evidence>
<dbReference type="CDD" id="cd12829">
    <property type="entry name" value="Alr1p-like"/>
    <property type="match status" value="1"/>
</dbReference>